<dbReference type="AlphaFoldDB" id="A0A0C9WQN8"/>
<keyword evidence="2" id="KW-1185">Reference proteome</keyword>
<reference evidence="1 2" key="1">
    <citation type="submission" date="2014-04" db="EMBL/GenBank/DDBJ databases">
        <authorList>
            <consortium name="DOE Joint Genome Institute"/>
            <person name="Kuo A."/>
            <person name="Kohler A."/>
            <person name="Nagy L.G."/>
            <person name="Floudas D."/>
            <person name="Copeland A."/>
            <person name="Barry K.W."/>
            <person name="Cichocki N."/>
            <person name="Veneault-Fourrey C."/>
            <person name="LaButti K."/>
            <person name="Lindquist E.A."/>
            <person name="Lipzen A."/>
            <person name="Lundell T."/>
            <person name="Morin E."/>
            <person name="Murat C."/>
            <person name="Sun H."/>
            <person name="Tunlid A."/>
            <person name="Henrissat B."/>
            <person name="Grigoriev I.V."/>
            <person name="Hibbett D.S."/>
            <person name="Martin F."/>
            <person name="Nordberg H.P."/>
            <person name="Cantor M.N."/>
            <person name="Hua S.X."/>
        </authorList>
    </citation>
    <scope>NUCLEOTIDE SEQUENCE [LARGE SCALE GENOMIC DNA]</scope>
    <source>
        <strain evidence="1 2">LaAM-08-1</strain>
    </source>
</reference>
<evidence type="ECO:0000313" key="2">
    <source>
        <dbReference type="Proteomes" id="UP000054477"/>
    </source>
</evidence>
<name>A0A0C9WQN8_9AGAR</name>
<proteinExistence type="predicted"/>
<gene>
    <name evidence="1" type="ORF">K443DRAFT_99843</name>
</gene>
<dbReference type="EMBL" id="KN838620">
    <property type="protein sequence ID" value="KIK00680.1"/>
    <property type="molecule type" value="Genomic_DNA"/>
</dbReference>
<reference evidence="2" key="2">
    <citation type="submission" date="2015-01" db="EMBL/GenBank/DDBJ databases">
        <title>Evolutionary Origins and Diversification of the Mycorrhizal Mutualists.</title>
        <authorList>
            <consortium name="DOE Joint Genome Institute"/>
            <consortium name="Mycorrhizal Genomics Consortium"/>
            <person name="Kohler A."/>
            <person name="Kuo A."/>
            <person name="Nagy L.G."/>
            <person name="Floudas D."/>
            <person name="Copeland A."/>
            <person name="Barry K.W."/>
            <person name="Cichocki N."/>
            <person name="Veneault-Fourrey C."/>
            <person name="LaButti K."/>
            <person name="Lindquist E.A."/>
            <person name="Lipzen A."/>
            <person name="Lundell T."/>
            <person name="Morin E."/>
            <person name="Murat C."/>
            <person name="Riley R."/>
            <person name="Ohm R."/>
            <person name="Sun H."/>
            <person name="Tunlid A."/>
            <person name="Henrissat B."/>
            <person name="Grigoriev I.V."/>
            <person name="Hibbett D.S."/>
            <person name="Martin F."/>
        </authorList>
    </citation>
    <scope>NUCLEOTIDE SEQUENCE [LARGE SCALE GENOMIC DNA]</scope>
    <source>
        <strain evidence="2">LaAM-08-1</strain>
    </source>
</reference>
<evidence type="ECO:0000313" key="1">
    <source>
        <dbReference type="EMBL" id="KIK00680.1"/>
    </source>
</evidence>
<dbReference type="HOGENOM" id="CLU_1485420_0_0_1"/>
<dbReference type="Proteomes" id="UP000054477">
    <property type="component" value="Unassembled WGS sequence"/>
</dbReference>
<accession>A0A0C9WQN8</accession>
<dbReference type="OrthoDB" id="3106898at2759"/>
<protein>
    <submittedName>
        <fullName evidence="1">Uncharacterized protein</fullName>
    </submittedName>
</protein>
<feature type="non-terminal residue" evidence="1">
    <location>
        <position position="1"/>
    </location>
</feature>
<sequence>RPQKITVCSIFAVRSGFFGFWERADWLRLRLKPLSIKKPDQTRLDFQTLGQINLCCPIIFSSHPCLHFCPYHHKITTHHLISTLSLEYLVIGPHIWHTQLSLVKSTLVFHTLFVSNHVLVSLSSLSHSHNHCFRRLSCPTRGPVILVLPILPPTAESVHLHITGNQESQLTLLSLSWRTIII</sequence>
<organism evidence="1 2">
    <name type="scientific">Laccaria amethystina LaAM-08-1</name>
    <dbReference type="NCBI Taxonomy" id="1095629"/>
    <lineage>
        <taxon>Eukaryota</taxon>
        <taxon>Fungi</taxon>
        <taxon>Dikarya</taxon>
        <taxon>Basidiomycota</taxon>
        <taxon>Agaricomycotina</taxon>
        <taxon>Agaricomycetes</taxon>
        <taxon>Agaricomycetidae</taxon>
        <taxon>Agaricales</taxon>
        <taxon>Agaricineae</taxon>
        <taxon>Hydnangiaceae</taxon>
        <taxon>Laccaria</taxon>
    </lineage>
</organism>